<name>A0A0B7AYM6_9EUPU</name>
<comment type="function">
    <text evidence="8">Cytochromes P450 are a group of heme-thiolate monooxygenases. They oxidize a variety of structurally unrelated compounds, including steroids, fatty acids, and xenobiotics.</text>
</comment>
<evidence type="ECO:0008006" key="13">
    <source>
        <dbReference type="Google" id="ProtNLM"/>
    </source>
</evidence>
<dbReference type="InterPro" id="IPR050705">
    <property type="entry name" value="Cytochrome_P450_3A"/>
</dbReference>
<sequence>MQVPILYELFGEVSITQFLILILLVLTVAYYVYATRHHGVWEKVGVPGPKPWPIIDHKIELSKGVDVTFKKWFTLYGKTFGTYGILPHHAALITKDLSLLKNILVKDFDNFVERNRPRKTTSSLRFGLTSSVGDRWRRTRHVTSPMFTGSRMKGILKHVCASAETLTQLAKGHSDKGQLVELKLFATKFATEVIARIAFGVESHAVSKEESEFSYYARTIIKFNNKFLGYVDRVYEYFPHIDPILRFFKVDIDFVSKTSDAYFSSVLESTIQERKNRSSQSNEKPRDLLDMLLNARVDDNDPRLNDVDSKTLNHDEIIGNSTMLILAGVETVSTAFQSLLYCLALHSEIQDKLIDEIDRVFPKGTTVDYEQLKELKYAEQVIYECLRLFPLISTILRVAIDTKKYGNITIPKGTYVQIPIGDIMKDPEHWPDPDRFDPERFSPENKVGRDPLAFMPFGYGPRICLGMRLAMAELKVILVFLLRDFKFTLSERTQPKKGEQLVMKRFGVIALRPAKAIELEVVPRG</sequence>
<dbReference type="SUPFAM" id="SSF48264">
    <property type="entry name" value="Cytochrome P450"/>
    <property type="match status" value="1"/>
</dbReference>
<keyword evidence="3 9" id="KW-0349">Heme</keyword>
<dbReference type="GO" id="GO:0008395">
    <property type="term" value="F:steroid hydroxylase activity"/>
    <property type="evidence" value="ECO:0007669"/>
    <property type="project" value="TreeGrafter"/>
</dbReference>
<gene>
    <name evidence="12" type="primary">ORF146719</name>
</gene>
<evidence type="ECO:0000256" key="6">
    <source>
        <dbReference type="ARBA" id="ARBA00023004"/>
    </source>
</evidence>
<keyword evidence="7 10" id="KW-0503">Monooxygenase</keyword>
<protein>
    <recommendedName>
        <fullName evidence="13">Cytochrome P450</fullName>
    </recommendedName>
</protein>
<keyword evidence="11" id="KW-0472">Membrane</keyword>
<keyword evidence="11" id="KW-0812">Transmembrane</keyword>
<dbReference type="GO" id="GO:0020037">
    <property type="term" value="F:heme binding"/>
    <property type="evidence" value="ECO:0007669"/>
    <property type="project" value="InterPro"/>
</dbReference>
<dbReference type="PROSITE" id="PS00086">
    <property type="entry name" value="CYTOCHROME_P450"/>
    <property type="match status" value="1"/>
</dbReference>
<dbReference type="PRINTS" id="PR00385">
    <property type="entry name" value="P450"/>
</dbReference>
<evidence type="ECO:0000256" key="5">
    <source>
        <dbReference type="ARBA" id="ARBA00023002"/>
    </source>
</evidence>
<evidence type="ECO:0000256" key="3">
    <source>
        <dbReference type="ARBA" id="ARBA00022617"/>
    </source>
</evidence>
<comment type="cofactor">
    <cofactor evidence="1 9">
        <name>heme</name>
        <dbReference type="ChEBI" id="CHEBI:30413"/>
    </cofactor>
</comment>
<dbReference type="GO" id="GO:0005506">
    <property type="term" value="F:iron ion binding"/>
    <property type="evidence" value="ECO:0007669"/>
    <property type="project" value="InterPro"/>
</dbReference>
<dbReference type="PANTHER" id="PTHR24302">
    <property type="entry name" value="CYTOCHROME P450 FAMILY 3"/>
    <property type="match status" value="1"/>
</dbReference>
<dbReference type="FunFam" id="1.10.630.10:FF:000182">
    <property type="entry name" value="Cytochrome P450 3A4"/>
    <property type="match status" value="1"/>
</dbReference>
<evidence type="ECO:0000256" key="4">
    <source>
        <dbReference type="ARBA" id="ARBA00022723"/>
    </source>
</evidence>
<evidence type="ECO:0000313" key="12">
    <source>
        <dbReference type="EMBL" id="CEK85166.1"/>
    </source>
</evidence>
<dbReference type="EMBL" id="HACG01038301">
    <property type="protein sequence ID" value="CEK85166.1"/>
    <property type="molecule type" value="Transcribed_RNA"/>
</dbReference>
<dbReference type="Gene3D" id="1.10.630.10">
    <property type="entry name" value="Cytochrome P450"/>
    <property type="match status" value="1"/>
</dbReference>
<reference evidence="12" key="1">
    <citation type="submission" date="2014-12" db="EMBL/GenBank/DDBJ databases">
        <title>Insight into the proteome of Arion vulgaris.</title>
        <authorList>
            <person name="Aradska J."/>
            <person name="Bulat T."/>
            <person name="Smidak R."/>
            <person name="Sarate P."/>
            <person name="Gangsoo J."/>
            <person name="Sialana F."/>
            <person name="Bilban M."/>
            <person name="Lubec G."/>
        </authorList>
    </citation>
    <scope>NUCLEOTIDE SEQUENCE</scope>
    <source>
        <tissue evidence="12">Skin</tissue>
    </source>
</reference>
<comment type="similarity">
    <text evidence="2 10">Belongs to the cytochrome P450 family.</text>
</comment>
<dbReference type="InterPro" id="IPR002401">
    <property type="entry name" value="Cyt_P450_E_grp-I"/>
</dbReference>
<keyword evidence="5 10" id="KW-0560">Oxidoreductase</keyword>
<proteinExistence type="inferred from homology"/>
<dbReference type="InterPro" id="IPR001128">
    <property type="entry name" value="Cyt_P450"/>
</dbReference>
<dbReference type="InterPro" id="IPR036396">
    <property type="entry name" value="Cyt_P450_sf"/>
</dbReference>
<accession>A0A0B7AYM6</accession>
<evidence type="ECO:0000256" key="10">
    <source>
        <dbReference type="RuleBase" id="RU000461"/>
    </source>
</evidence>
<evidence type="ECO:0000256" key="1">
    <source>
        <dbReference type="ARBA" id="ARBA00001971"/>
    </source>
</evidence>
<dbReference type="InterPro" id="IPR017972">
    <property type="entry name" value="Cyt_P450_CS"/>
</dbReference>
<evidence type="ECO:0000256" key="11">
    <source>
        <dbReference type="SAM" id="Phobius"/>
    </source>
</evidence>
<evidence type="ECO:0000256" key="8">
    <source>
        <dbReference type="ARBA" id="ARBA00043906"/>
    </source>
</evidence>
<feature type="binding site" description="axial binding residue" evidence="9">
    <location>
        <position position="464"/>
    </location>
    <ligand>
        <name>heme</name>
        <dbReference type="ChEBI" id="CHEBI:30413"/>
    </ligand>
    <ligandPart>
        <name>Fe</name>
        <dbReference type="ChEBI" id="CHEBI:18248"/>
    </ligandPart>
</feature>
<dbReference type="GO" id="GO:0016705">
    <property type="term" value="F:oxidoreductase activity, acting on paired donors, with incorporation or reduction of molecular oxygen"/>
    <property type="evidence" value="ECO:0007669"/>
    <property type="project" value="InterPro"/>
</dbReference>
<evidence type="ECO:0000256" key="9">
    <source>
        <dbReference type="PIRSR" id="PIRSR602401-1"/>
    </source>
</evidence>
<feature type="transmembrane region" description="Helical" evidence="11">
    <location>
        <begin position="15"/>
        <end position="33"/>
    </location>
</feature>
<keyword evidence="6 9" id="KW-0408">Iron</keyword>
<dbReference type="PANTHER" id="PTHR24302:SF15">
    <property type="entry name" value="FATTY-ACID PEROXYGENASE"/>
    <property type="match status" value="1"/>
</dbReference>
<evidence type="ECO:0000256" key="2">
    <source>
        <dbReference type="ARBA" id="ARBA00010617"/>
    </source>
</evidence>
<organism evidence="12">
    <name type="scientific">Arion vulgaris</name>
    <dbReference type="NCBI Taxonomy" id="1028688"/>
    <lineage>
        <taxon>Eukaryota</taxon>
        <taxon>Metazoa</taxon>
        <taxon>Spiralia</taxon>
        <taxon>Lophotrochozoa</taxon>
        <taxon>Mollusca</taxon>
        <taxon>Gastropoda</taxon>
        <taxon>Heterobranchia</taxon>
        <taxon>Euthyneura</taxon>
        <taxon>Panpulmonata</taxon>
        <taxon>Eupulmonata</taxon>
        <taxon>Stylommatophora</taxon>
        <taxon>Helicina</taxon>
        <taxon>Arionoidea</taxon>
        <taxon>Arionidae</taxon>
        <taxon>Arion</taxon>
    </lineage>
</organism>
<dbReference type="AlphaFoldDB" id="A0A0B7AYM6"/>
<keyword evidence="4 9" id="KW-0479">Metal-binding</keyword>
<keyword evidence="11" id="KW-1133">Transmembrane helix</keyword>
<evidence type="ECO:0000256" key="7">
    <source>
        <dbReference type="ARBA" id="ARBA00023033"/>
    </source>
</evidence>
<dbReference type="PRINTS" id="PR00463">
    <property type="entry name" value="EP450I"/>
</dbReference>
<dbReference type="Pfam" id="PF00067">
    <property type="entry name" value="p450"/>
    <property type="match status" value="1"/>
</dbReference>